<dbReference type="Proteomes" id="UP001498476">
    <property type="component" value="Unassembled WGS sequence"/>
</dbReference>
<proteinExistence type="predicted"/>
<sequence length="80" mass="9053">MAYTIFAEPFERGPYSIPASQEDFEFAKKFISVTEKLLADGSFKTHRVEVRPGRLAAIPQGLEDLKNYKVSGVKLVYQVE</sequence>
<evidence type="ECO:0000313" key="3">
    <source>
        <dbReference type="Proteomes" id="UP001498476"/>
    </source>
</evidence>
<dbReference type="Gene3D" id="3.90.180.10">
    <property type="entry name" value="Medium-chain alcohol dehydrogenases, catalytic domain"/>
    <property type="match status" value="1"/>
</dbReference>
<accession>A0ABR1GIV0</accession>
<comment type="caution">
    <text evidence="2">The sequence shown here is derived from an EMBL/GenBank/DDBJ whole genome shotgun (WGS) entry which is preliminary data.</text>
</comment>
<dbReference type="PANTHER" id="PTHR45348:SF2">
    <property type="entry name" value="ZINC-TYPE ALCOHOL DEHYDROGENASE-LIKE PROTEIN C2E1P3.01"/>
    <property type="match status" value="1"/>
</dbReference>
<protein>
    <recommendedName>
        <fullName evidence="4">Alcohol dehydrogenase-like C-terminal domain-containing protein</fullName>
    </recommendedName>
</protein>
<keyword evidence="3" id="KW-1185">Reference proteome</keyword>
<evidence type="ECO:0000256" key="1">
    <source>
        <dbReference type="ARBA" id="ARBA00023002"/>
    </source>
</evidence>
<dbReference type="PANTHER" id="PTHR45348">
    <property type="entry name" value="HYPOTHETICAL OXIDOREDUCTASE (EUROFUNG)"/>
    <property type="match status" value="1"/>
</dbReference>
<keyword evidence="1" id="KW-0560">Oxidoreductase</keyword>
<dbReference type="Gene3D" id="3.40.50.720">
    <property type="entry name" value="NAD(P)-binding Rossmann-like Domain"/>
    <property type="match status" value="1"/>
</dbReference>
<gene>
    <name evidence="2" type="ORF">QQX98_012557</name>
</gene>
<organism evidence="2 3">
    <name type="scientific">Neonectria punicea</name>
    <dbReference type="NCBI Taxonomy" id="979145"/>
    <lineage>
        <taxon>Eukaryota</taxon>
        <taxon>Fungi</taxon>
        <taxon>Dikarya</taxon>
        <taxon>Ascomycota</taxon>
        <taxon>Pezizomycotina</taxon>
        <taxon>Sordariomycetes</taxon>
        <taxon>Hypocreomycetidae</taxon>
        <taxon>Hypocreales</taxon>
        <taxon>Nectriaceae</taxon>
        <taxon>Neonectria</taxon>
    </lineage>
</organism>
<dbReference type="EMBL" id="JAZAVJ010000382">
    <property type="protein sequence ID" value="KAK7398071.1"/>
    <property type="molecule type" value="Genomic_DNA"/>
</dbReference>
<dbReference type="InterPro" id="IPR047122">
    <property type="entry name" value="Trans-enoyl_RdTase-like"/>
</dbReference>
<name>A0ABR1GIV0_9HYPO</name>
<evidence type="ECO:0008006" key="4">
    <source>
        <dbReference type="Google" id="ProtNLM"/>
    </source>
</evidence>
<reference evidence="2 3" key="1">
    <citation type="journal article" date="2025" name="Microbiol. Resour. Announc.">
        <title>Draft genome sequences for Neonectria magnoliae and Neonectria punicea, canker pathogens of Liriodendron tulipifera and Acer saccharum in West Virginia.</title>
        <authorList>
            <person name="Petronek H.M."/>
            <person name="Kasson M.T."/>
            <person name="Metheny A.M."/>
            <person name="Stauder C.M."/>
            <person name="Lovett B."/>
            <person name="Lynch S.C."/>
            <person name="Garnas J.R."/>
            <person name="Kasson L.R."/>
            <person name="Stajich J.E."/>
        </authorList>
    </citation>
    <scope>NUCLEOTIDE SEQUENCE [LARGE SCALE GENOMIC DNA]</scope>
    <source>
        <strain evidence="2 3">NRRL 64653</strain>
    </source>
</reference>
<evidence type="ECO:0000313" key="2">
    <source>
        <dbReference type="EMBL" id="KAK7398071.1"/>
    </source>
</evidence>